<evidence type="ECO:0000313" key="2">
    <source>
        <dbReference type="Proteomes" id="UP000238042"/>
    </source>
</evidence>
<evidence type="ECO:0000313" key="1">
    <source>
        <dbReference type="EMBL" id="PQL95058.1"/>
    </source>
</evidence>
<dbReference type="EMBL" id="PSZM01000002">
    <property type="protein sequence ID" value="PQL95058.1"/>
    <property type="molecule type" value="Genomic_DNA"/>
</dbReference>
<keyword evidence="2" id="KW-1185">Reference proteome</keyword>
<comment type="caution">
    <text evidence="1">The sequence shown here is derived from an EMBL/GenBank/DDBJ whole genome shotgun (WGS) entry which is preliminary data.</text>
</comment>
<dbReference type="AlphaFoldDB" id="A0A2S8AFY8"/>
<dbReference type="RefSeq" id="WP_105245773.1">
    <property type="nucleotide sequence ID" value="NZ_PSZM01000002.1"/>
</dbReference>
<reference evidence="1 2" key="1">
    <citation type="submission" date="2018-02" db="EMBL/GenBank/DDBJ databases">
        <title>Genome sequences of Apibacter spp., gut symbionts of Asian honey bees.</title>
        <authorList>
            <person name="Kwong W.K."/>
            <person name="Steele M.I."/>
            <person name="Moran N.A."/>
        </authorList>
    </citation>
    <scope>NUCLEOTIDE SEQUENCE [LARGE SCALE GENOMIC DNA]</scope>
    <source>
        <strain evidence="2">wkB301</strain>
    </source>
</reference>
<proteinExistence type="predicted"/>
<name>A0A2S8AFY8_9FLAO</name>
<dbReference type="Proteomes" id="UP000238042">
    <property type="component" value="Unassembled WGS sequence"/>
</dbReference>
<gene>
    <name evidence="1" type="ORF">C4S77_02270</name>
</gene>
<organism evidence="1 2">
    <name type="scientific">Apibacter adventoris</name>
    <dbReference type="NCBI Taxonomy" id="1679466"/>
    <lineage>
        <taxon>Bacteria</taxon>
        <taxon>Pseudomonadati</taxon>
        <taxon>Bacteroidota</taxon>
        <taxon>Flavobacteriia</taxon>
        <taxon>Flavobacteriales</taxon>
        <taxon>Weeksellaceae</taxon>
        <taxon>Apibacter</taxon>
    </lineage>
</organism>
<sequence length="160" mass="18722">MISCTFTYTNRTRDKENRETMEQSKIKELILIISVSGGTRAHIIDIGQNNKLTYRIGLFSVADDFDLSKVKWNDNYKVIKKQLNNEEIGKIKSYCSRKEDLIFNDPKIVKDSWEYYLYIDGNKVAFGRKFNYEDFPTELKNFINYILGITGKLYDIPGMS</sequence>
<protein>
    <submittedName>
        <fullName evidence="1">Uncharacterized protein</fullName>
    </submittedName>
</protein>
<accession>A0A2S8AFY8</accession>